<gene>
    <name evidence="2" type="ORF">SAMN05421770_1136</name>
</gene>
<dbReference type="InterPro" id="IPR008928">
    <property type="entry name" value="6-hairpin_glycosidase_sf"/>
</dbReference>
<accession>A0A239MFV5</accession>
<dbReference type="InterPro" id="IPR010905">
    <property type="entry name" value="Glyco_hydro_88"/>
</dbReference>
<dbReference type="RefSeq" id="WP_089410337.1">
    <property type="nucleotide sequence ID" value="NZ_FZOU01000013.1"/>
</dbReference>
<protein>
    <submittedName>
        <fullName evidence="2">Rhamnogalacturonyl hydrolase YesR</fullName>
    </submittedName>
</protein>
<dbReference type="PANTHER" id="PTHR33886">
    <property type="entry name" value="UNSATURATED RHAMNOGALACTURONAN HYDROLASE (EUROFUNG)"/>
    <property type="match status" value="1"/>
</dbReference>
<evidence type="ECO:0000313" key="2">
    <source>
        <dbReference type="EMBL" id="SNT41917.1"/>
    </source>
</evidence>
<keyword evidence="1 2" id="KW-0378">Hydrolase</keyword>
<dbReference type="PANTHER" id="PTHR33886:SF8">
    <property type="entry name" value="UNSATURATED RHAMNOGALACTURONAN HYDROLASE (EUROFUNG)"/>
    <property type="match status" value="1"/>
</dbReference>
<sequence length="390" mass="43807">MPLTRRTFLESLCLATLAPCAGFAQQQKPVDKEFLPEAGDSPDDAGPLAADLSARLDPRDIRKAMLRVGDWQLKRVRAAFNDDWTFAALYTGVMAAARTLPSPAFEQDMLAMGRQLHWQPGPDPLHADHQAVGQTYLELYLQHRDPAMLAPIQQRFGAMMLHPDDPKKPLWWWCDALFMAPPVCTRLYKATGNTAYLNFLDREWNITSTALYDTEEHLFYRDQRYLAQREKNGRKLFWSRGNGWVLAGLARVLEYLPQDWPTRPRYVAQLQQMSAALAKLQGPDGLWRSGLLDPSAYALPEVSGSGFIAYGIAWGIRHGLLDEKTYLPVVQKAWQGMIAHIYRDGRLGCIQPVGAAPGQFKPTSSYVYGVGAFLLAGSELLQRTNTLKAE</sequence>
<dbReference type="Proteomes" id="UP000198356">
    <property type="component" value="Unassembled WGS sequence"/>
</dbReference>
<dbReference type="Pfam" id="PF07470">
    <property type="entry name" value="Glyco_hydro_88"/>
    <property type="match status" value="1"/>
</dbReference>
<organism evidence="2 3">
    <name type="scientific">Granulicella rosea</name>
    <dbReference type="NCBI Taxonomy" id="474952"/>
    <lineage>
        <taxon>Bacteria</taxon>
        <taxon>Pseudomonadati</taxon>
        <taxon>Acidobacteriota</taxon>
        <taxon>Terriglobia</taxon>
        <taxon>Terriglobales</taxon>
        <taxon>Acidobacteriaceae</taxon>
        <taxon>Granulicella</taxon>
    </lineage>
</organism>
<proteinExistence type="predicted"/>
<dbReference type="GO" id="GO:0005975">
    <property type="term" value="P:carbohydrate metabolic process"/>
    <property type="evidence" value="ECO:0007669"/>
    <property type="project" value="InterPro"/>
</dbReference>
<name>A0A239MFV5_9BACT</name>
<reference evidence="2 3" key="1">
    <citation type="submission" date="2017-06" db="EMBL/GenBank/DDBJ databases">
        <authorList>
            <person name="Kim H.J."/>
            <person name="Triplett B.A."/>
        </authorList>
    </citation>
    <scope>NUCLEOTIDE SEQUENCE [LARGE SCALE GENOMIC DNA]</scope>
    <source>
        <strain evidence="2 3">DSM 18704</strain>
    </source>
</reference>
<dbReference type="AlphaFoldDB" id="A0A239MFV5"/>
<dbReference type="Gene3D" id="1.50.10.10">
    <property type="match status" value="1"/>
</dbReference>
<dbReference type="InterPro" id="IPR012341">
    <property type="entry name" value="6hp_glycosidase-like_sf"/>
</dbReference>
<dbReference type="OrthoDB" id="258246at2"/>
<dbReference type="InterPro" id="IPR052043">
    <property type="entry name" value="PolySaccharide_Degr_Enz"/>
</dbReference>
<keyword evidence="3" id="KW-1185">Reference proteome</keyword>
<dbReference type="GO" id="GO:0016787">
    <property type="term" value="F:hydrolase activity"/>
    <property type="evidence" value="ECO:0007669"/>
    <property type="project" value="UniProtKB-KW"/>
</dbReference>
<evidence type="ECO:0000313" key="3">
    <source>
        <dbReference type="Proteomes" id="UP000198356"/>
    </source>
</evidence>
<dbReference type="SUPFAM" id="SSF48208">
    <property type="entry name" value="Six-hairpin glycosidases"/>
    <property type="match status" value="1"/>
</dbReference>
<evidence type="ECO:0000256" key="1">
    <source>
        <dbReference type="ARBA" id="ARBA00022801"/>
    </source>
</evidence>
<dbReference type="EMBL" id="FZOU01000013">
    <property type="protein sequence ID" value="SNT41917.1"/>
    <property type="molecule type" value="Genomic_DNA"/>
</dbReference>